<dbReference type="InterPro" id="IPR014199">
    <property type="entry name" value="Spore_YtxC"/>
</dbReference>
<reference evidence="1 2" key="1">
    <citation type="submission" date="2021-05" db="EMBL/GenBank/DDBJ databases">
        <title>Novel Bacillus species.</title>
        <authorList>
            <person name="Liu G."/>
        </authorList>
    </citation>
    <scope>NUCLEOTIDE SEQUENCE [LARGE SCALE GENOMIC DNA]</scope>
    <source>
        <strain evidence="1 2">FJAT-49732</strain>
    </source>
</reference>
<proteinExistence type="predicted"/>
<dbReference type="Proteomes" id="UP000682713">
    <property type="component" value="Unassembled WGS sequence"/>
</dbReference>
<evidence type="ECO:0000313" key="2">
    <source>
        <dbReference type="Proteomes" id="UP000682713"/>
    </source>
</evidence>
<organism evidence="1 2">
    <name type="scientific">Lederbergia citrisecunda</name>
    <dbReference type="NCBI Taxonomy" id="2833583"/>
    <lineage>
        <taxon>Bacteria</taxon>
        <taxon>Bacillati</taxon>
        <taxon>Bacillota</taxon>
        <taxon>Bacilli</taxon>
        <taxon>Bacillales</taxon>
        <taxon>Bacillaceae</taxon>
        <taxon>Lederbergia</taxon>
    </lineage>
</organism>
<evidence type="ECO:0000313" key="1">
    <source>
        <dbReference type="EMBL" id="MBS4199936.1"/>
    </source>
</evidence>
<dbReference type="Pfam" id="PF08812">
    <property type="entry name" value="YtxC"/>
    <property type="match status" value="1"/>
</dbReference>
<protein>
    <submittedName>
        <fullName evidence="1">Sporulation protein YtxC</fullName>
    </submittedName>
</protein>
<gene>
    <name evidence="1" type="ORF">KHA93_09735</name>
</gene>
<sequence>MELMFKSIHDAVRFKAFLSANGLQDSFTERQSQFIYSFHYLFVKKERYMQALIQFIHEIKRNEWVDNALRDTYKYEIEDERIEIITILNQMFIGERVELVSLAGKMDEEELIQEAVVDLLNFKGAVLFDSFLRFRLKKYFECVTEYLKVAIDEYKMEQEYQMFVNMLRDYLKNRSPQKNVVHVLLEKPILFFNEKLKEMGKEEIKEIMDRRLLSNHPVYVDSSVIAPLLSMAPIKIFLYSVEEDQPLIRTLKNIFEERLSILPTTHLNTLLKAYSDT</sequence>
<dbReference type="EMBL" id="JAGYPJ010000001">
    <property type="protein sequence ID" value="MBS4199936.1"/>
    <property type="molecule type" value="Genomic_DNA"/>
</dbReference>
<accession>A0A942TNE4</accession>
<comment type="caution">
    <text evidence="1">The sequence shown here is derived from an EMBL/GenBank/DDBJ whole genome shotgun (WGS) entry which is preliminary data.</text>
</comment>
<keyword evidence="2" id="KW-1185">Reference proteome</keyword>
<name>A0A942TNE4_9BACI</name>
<dbReference type="AlphaFoldDB" id="A0A942TNE4"/>